<proteinExistence type="predicted"/>
<name>K1PFW1_MAGGI</name>
<dbReference type="AlphaFoldDB" id="K1PFW1"/>
<dbReference type="HOGENOM" id="CLU_2724681_0_0_1"/>
<evidence type="ECO:0000313" key="1">
    <source>
        <dbReference type="EMBL" id="EKC22787.1"/>
    </source>
</evidence>
<dbReference type="InParanoid" id="K1PFW1"/>
<reference evidence="1" key="1">
    <citation type="journal article" date="2012" name="Nature">
        <title>The oyster genome reveals stress adaptation and complexity of shell formation.</title>
        <authorList>
            <person name="Zhang G."/>
            <person name="Fang X."/>
            <person name="Guo X."/>
            <person name="Li L."/>
            <person name="Luo R."/>
            <person name="Xu F."/>
            <person name="Yang P."/>
            <person name="Zhang L."/>
            <person name="Wang X."/>
            <person name="Qi H."/>
            <person name="Xiong Z."/>
            <person name="Que H."/>
            <person name="Xie Y."/>
            <person name="Holland P.W."/>
            <person name="Paps J."/>
            <person name="Zhu Y."/>
            <person name="Wu F."/>
            <person name="Chen Y."/>
            <person name="Wang J."/>
            <person name="Peng C."/>
            <person name="Meng J."/>
            <person name="Yang L."/>
            <person name="Liu J."/>
            <person name="Wen B."/>
            <person name="Zhang N."/>
            <person name="Huang Z."/>
            <person name="Zhu Q."/>
            <person name="Feng Y."/>
            <person name="Mount A."/>
            <person name="Hedgecock D."/>
            <person name="Xu Z."/>
            <person name="Liu Y."/>
            <person name="Domazet-Loso T."/>
            <person name="Du Y."/>
            <person name="Sun X."/>
            <person name="Zhang S."/>
            <person name="Liu B."/>
            <person name="Cheng P."/>
            <person name="Jiang X."/>
            <person name="Li J."/>
            <person name="Fan D."/>
            <person name="Wang W."/>
            <person name="Fu W."/>
            <person name="Wang T."/>
            <person name="Wang B."/>
            <person name="Zhang J."/>
            <person name="Peng Z."/>
            <person name="Li Y."/>
            <person name="Li N."/>
            <person name="Wang J."/>
            <person name="Chen M."/>
            <person name="He Y."/>
            <person name="Tan F."/>
            <person name="Song X."/>
            <person name="Zheng Q."/>
            <person name="Huang R."/>
            <person name="Yang H."/>
            <person name="Du X."/>
            <person name="Chen L."/>
            <person name="Yang M."/>
            <person name="Gaffney P.M."/>
            <person name="Wang S."/>
            <person name="Luo L."/>
            <person name="She Z."/>
            <person name="Ming Y."/>
            <person name="Huang W."/>
            <person name="Zhang S."/>
            <person name="Huang B."/>
            <person name="Zhang Y."/>
            <person name="Qu T."/>
            <person name="Ni P."/>
            <person name="Miao G."/>
            <person name="Wang J."/>
            <person name="Wang Q."/>
            <person name="Steinberg C.E."/>
            <person name="Wang H."/>
            <person name="Li N."/>
            <person name="Qian L."/>
            <person name="Zhang G."/>
            <person name="Li Y."/>
            <person name="Yang H."/>
            <person name="Liu X."/>
            <person name="Wang J."/>
            <person name="Yin Y."/>
            <person name="Wang J."/>
        </authorList>
    </citation>
    <scope>NUCLEOTIDE SEQUENCE [LARGE SCALE GENOMIC DNA]</scope>
    <source>
        <strain evidence="1">05x7-T-G4-1.051#20</strain>
    </source>
</reference>
<dbReference type="EMBL" id="JH818185">
    <property type="protein sequence ID" value="EKC22787.1"/>
    <property type="molecule type" value="Genomic_DNA"/>
</dbReference>
<gene>
    <name evidence="1" type="ORF">CGI_10001481</name>
</gene>
<protein>
    <submittedName>
        <fullName evidence="1">Uncharacterized protein</fullName>
    </submittedName>
</protein>
<sequence>MLFTTKQTEVAGDLNKFILFTVLHNSPCQVLLLCAVGYLLVVHPFDSRRYLTVTVVSLGSLTLWILSFVFAI</sequence>
<accession>K1PFW1</accession>
<organism evidence="1">
    <name type="scientific">Magallana gigas</name>
    <name type="common">Pacific oyster</name>
    <name type="synonym">Crassostrea gigas</name>
    <dbReference type="NCBI Taxonomy" id="29159"/>
    <lineage>
        <taxon>Eukaryota</taxon>
        <taxon>Metazoa</taxon>
        <taxon>Spiralia</taxon>
        <taxon>Lophotrochozoa</taxon>
        <taxon>Mollusca</taxon>
        <taxon>Bivalvia</taxon>
        <taxon>Autobranchia</taxon>
        <taxon>Pteriomorphia</taxon>
        <taxon>Ostreida</taxon>
        <taxon>Ostreoidea</taxon>
        <taxon>Ostreidae</taxon>
        <taxon>Magallana</taxon>
    </lineage>
</organism>
<dbReference type="Gene3D" id="1.20.1070.10">
    <property type="entry name" value="Rhodopsin 7-helix transmembrane proteins"/>
    <property type="match status" value="1"/>
</dbReference>